<dbReference type="Pfam" id="PF25137">
    <property type="entry name" value="ADH_Fe_C"/>
    <property type="match status" value="1"/>
</dbReference>
<keyword evidence="8" id="KW-1185">Reference proteome</keyword>
<dbReference type="Pfam" id="PF00465">
    <property type="entry name" value="Fe-ADH"/>
    <property type="match status" value="1"/>
</dbReference>
<evidence type="ECO:0000256" key="2">
    <source>
        <dbReference type="ARBA" id="ARBA00007358"/>
    </source>
</evidence>
<evidence type="ECO:0000259" key="5">
    <source>
        <dbReference type="Pfam" id="PF00465"/>
    </source>
</evidence>
<evidence type="ECO:0000256" key="4">
    <source>
        <dbReference type="ARBA" id="ARBA00049243"/>
    </source>
</evidence>
<accession>A0A0P1GRX3</accession>
<dbReference type="STRING" id="340021.TM5383_02474"/>
<evidence type="ECO:0000313" key="7">
    <source>
        <dbReference type="EMBL" id="CUH85246.1"/>
    </source>
</evidence>
<dbReference type="Gene3D" id="3.40.50.1970">
    <property type="match status" value="1"/>
</dbReference>
<dbReference type="InterPro" id="IPR039697">
    <property type="entry name" value="Alcohol_dehydrogenase_Fe"/>
</dbReference>
<comment type="catalytic activity">
    <reaction evidence="4">
        <text>a primary alcohol + NAD(+) = an aldehyde + NADH + H(+)</text>
        <dbReference type="Rhea" id="RHEA:10736"/>
        <dbReference type="ChEBI" id="CHEBI:15378"/>
        <dbReference type="ChEBI" id="CHEBI:15734"/>
        <dbReference type="ChEBI" id="CHEBI:17478"/>
        <dbReference type="ChEBI" id="CHEBI:57540"/>
        <dbReference type="ChEBI" id="CHEBI:57945"/>
        <dbReference type="EC" id="1.1.1.1"/>
    </reaction>
</comment>
<dbReference type="FunFam" id="3.40.50.1970:FF:000003">
    <property type="entry name" value="Alcohol dehydrogenase, iron-containing"/>
    <property type="match status" value="1"/>
</dbReference>
<evidence type="ECO:0000256" key="1">
    <source>
        <dbReference type="ARBA" id="ARBA00001962"/>
    </source>
</evidence>
<evidence type="ECO:0000256" key="3">
    <source>
        <dbReference type="ARBA" id="ARBA00023002"/>
    </source>
</evidence>
<keyword evidence="3 7" id="KW-0560">Oxidoreductase</keyword>
<evidence type="ECO:0000313" key="8">
    <source>
        <dbReference type="Proteomes" id="UP000051681"/>
    </source>
</evidence>
<dbReference type="PANTHER" id="PTHR11496">
    <property type="entry name" value="ALCOHOL DEHYDROGENASE"/>
    <property type="match status" value="1"/>
</dbReference>
<dbReference type="RefSeq" id="WP_058319310.1">
    <property type="nucleotide sequence ID" value="NZ_CYSF01000012.1"/>
</dbReference>
<dbReference type="GO" id="GO:0046872">
    <property type="term" value="F:metal ion binding"/>
    <property type="evidence" value="ECO:0007669"/>
    <property type="project" value="InterPro"/>
</dbReference>
<feature type="domain" description="Fe-containing alcohol dehydrogenase-like C-terminal" evidence="6">
    <location>
        <begin position="188"/>
        <end position="380"/>
    </location>
</feature>
<feature type="domain" description="Alcohol dehydrogenase iron-type/glycerol dehydrogenase GldA" evidence="5">
    <location>
        <begin position="10"/>
        <end position="175"/>
    </location>
</feature>
<protein>
    <submittedName>
        <fullName evidence="7">Ethanolamine utilization protein EutG</fullName>
        <ecNumber evidence="7">1.1.-.-</ecNumber>
    </submittedName>
</protein>
<sequence>MIANFTISTPTAIHFGTGTAERLRSVLPQDAASVLLVRGSSGTHALPMADRLEQEGIAVQQIVVPAEPTIQSVNAAFAQAAHSVPDAIIACGGGSVLDTAKALRFCLERNEGLPDDFAVVDQTTLHAAATLPLIAVPTTAGTGAEVTSNAVLGTSCAKVSLRGHFLFPSVALVDPALMKSAPKTVAIGAGLDALTQTIEAYTSCQATPYTDAITEPNLRRGARALRGIIERGDDAAWTEMCWVSLSSGLALANGGLGAAHGMASVLGERHNAPHGLLCGRLLAPVLTQNRSIADIGSQAFRKIENSIEALAETFPSDSDEDGLSGFTNWLAQHRVPRLRDYAEGKPAFDEFETAASASSSQKNAVPLGQADFRQIYQAAY</sequence>
<dbReference type="SUPFAM" id="SSF56796">
    <property type="entry name" value="Dehydroquinate synthase-like"/>
    <property type="match status" value="1"/>
</dbReference>
<proteinExistence type="inferred from homology"/>
<dbReference type="AlphaFoldDB" id="A0A0P1GRX3"/>
<dbReference type="Proteomes" id="UP000051681">
    <property type="component" value="Unassembled WGS sequence"/>
</dbReference>
<dbReference type="GO" id="GO:0004022">
    <property type="term" value="F:alcohol dehydrogenase (NAD+) activity"/>
    <property type="evidence" value="ECO:0007669"/>
    <property type="project" value="UniProtKB-EC"/>
</dbReference>
<dbReference type="Gene3D" id="1.20.1090.10">
    <property type="entry name" value="Dehydroquinate synthase-like - alpha domain"/>
    <property type="match status" value="1"/>
</dbReference>
<dbReference type="PANTHER" id="PTHR11496:SF102">
    <property type="entry name" value="ALCOHOL DEHYDROGENASE 4"/>
    <property type="match status" value="1"/>
</dbReference>
<dbReference type="EMBL" id="CYSF01000012">
    <property type="protein sequence ID" value="CUH85246.1"/>
    <property type="molecule type" value="Genomic_DNA"/>
</dbReference>
<evidence type="ECO:0000259" key="6">
    <source>
        <dbReference type="Pfam" id="PF25137"/>
    </source>
</evidence>
<dbReference type="InterPro" id="IPR056798">
    <property type="entry name" value="ADH_Fe_C"/>
</dbReference>
<comment type="similarity">
    <text evidence="2">Belongs to the iron-containing alcohol dehydrogenase family.</text>
</comment>
<comment type="cofactor">
    <cofactor evidence="1">
        <name>Fe cation</name>
        <dbReference type="ChEBI" id="CHEBI:24875"/>
    </cofactor>
</comment>
<name>A0A0P1GRX3_9RHOB</name>
<organism evidence="7 8">
    <name type="scientific">Thalassovita mediterranea</name>
    <dbReference type="NCBI Taxonomy" id="340021"/>
    <lineage>
        <taxon>Bacteria</taxon>
        <taxon>Pseudomonadati</taxon>
        <taxon>Pseudomonadota</taxon>
        <taxon>Alphaproteobacteria</taxon>
        <taxon>Rhodobacterales</taxon>
        <taxon>Roseobacteraceae</taxon>
        <taxon>Thalassovita</taxon>
    </lineage>
</organism>
<reference evidence="7 8" key="1">
    <citation type="submission" date="2015-09" db="EMBL/GenBank/DDBJ databases">
        <authorList>
            <consortium name="Swine Surveillance"/>
        </authorList>
    </citation>
    <scope>NUCLEOTIDE SEQUENCE [LARGE SCALE GENOMIC DNA]</scope>
    <source>
        <strain evidence="7 8">CECT 8383</strain>
    </source>
</reference>
<gene>
    <name evidence="7" type="primary">eutG</name>
    <name evidence="7" type="ORF">TM5383_02474</name>
</gene>
<dbReference type="InterPro" id="IPR001670">
    <property type="entry name" value="ADH_Fe/GldA"/>
</dbReference>
<dbReference type="EC" id="1.1.-.-" evidence="7"/>